<protein>
    <recommendedName>
        <fullName evidence="5">AIG1-type G domain-containing protein</fullName>
    </recommendedName>
</protein>
<accession>A0A9J8B5D0</accession>
<dbReference type="GO" id="GO:0005525">
    <property type="term" value="F:GTP binding"/>
    <property type="evidence" value="ECO:0007669"/>
    <property type="project" value="UniProtKB-KW"/>
</dbReference>
<evidence type="ECO:0000256" key="4">
    <source>
        <dbReference type="SAM" id="Phobius"/>
    </source>
</evidence>
<dbReference type="Ensembl" id="ENSCCRT00000159859.1">
    <property type="protein sequence ID" value="ENSCCRP00000178954.1"/>
    <property type="gene ID" value="ENSCCRG00000079472.1"/>
</dbReference>
<evidence type="ECO:0000313" key="6">
    <source>
        <dbReference type="Ensembl" id="ENSCCRP00000149861.1"/>
    </source>
</evidence>
<sequence length="491" mass="50545">MIEDASDLSNFSKEILDCGYTGPINTDHKESILRNTAQQRTSTMGESKPARKFALLGKTGDGKSSAGNTILGEQRFKTESSPQSITAECTTGAGVVCGRRVTVIDTRLKDEYIKTEIIRSVIECAPAVDALVIVLKVERYTSQEIAILDKIVEYCGEDTFKHAVILFTHGEELEGQTIKEFVQKNPKLQELADKCGGRCHVIDNKHWNDCHLGYRSNKFQVKNLLDTIDKMVEKNGPYTNDLMLNVEEEIQEEMNSMLIVNLSTEEKREVAKKIVLKKILIRSVGVATGTLIGAFLGIGVAVLSVVFFLKAAKLKDVAKAIGIAVTAAGTVADKVAVAAAAGGAAAVGTASVSAVTVAVEAGVAGAAAGAVGATAAAGVVAVEAGVAAGATGAAAGATAAAAAGTVAVETGVAAGAGIGAAAGSGIAAGVVLGAAALAGAIGGGVTGYKATKEADSVFDAFKTAVKVNYENAKEVVKKAEELPSNIYKKLQ</sequence>
<evidence type="ECO:0000256" key="3">
    <source>
        <dbReference type="ARBA" id="ARBA00023134"/>
    </source>
</evidence>
<keyword evidence="7" id="KW-1185">Reference proteome</keyword>
<dbReference type="OMA" id="ENAKTPW"/>
<keyword evidence="4" id="KW-0812">Transmembrane</keyword>
<dbReference type="AlphaFoldDB" id="A0A9J8B5D0"/>
<keyword evidence="4" id="KW-1133">Transmembrane helix</keyword>
<evidence type="ECO:0000256" key="2">
    <source>
        <dbReference type="ARBA" id="ARBA00022741"/>
    </source>
</evidence>
<organism evidence="6 7">
    <name type="scientific">Cyprinus carpio carpio</name>
    <dbReference type="NCBI Taxonomy" id="630221"/>
    <lineage>
        <taxon>Eukaryota</taxon>
        <taxon>Metazoa</taxon>
        <taxon>Chordata</taxon>
        <taxon>Craniata</taxon>
        <taxon>Vertebrata</taxon>
        <taxon>Euteleostomi</taxon>
        <taxon>Actinopterygii</taxon>
        <taxon>Neopterygii</taxon>
        <taxon>Teleostei</taxon>
        <taxon>Ostariophysi</taxon>
        <taxon>Cypriniformes</taxon>
        <taxon>Cyprinidae</taxon>
        <taxon>Cyprininae</taxon>
        <taxon>Cyprinus</taxon>
    </lineage>
</organism>
<dbReference type="FunFam" id="3.40.50.300:FF:000366">
    <property type="entry name" value="GTPase, IMAP family member 2"/>
    <property type="match status" value="1"/>
</dbReference>
<dbReference type="Proteomes" id="UP001108240">
    <property type="component" value="Unplaced"/>
</dbReference>
<dbReference type="PANTHER" id="PTHR10903">
    <property type="entry name" value="GTPASE, IMAP FAMILY MEMBER-RELATED"/>
    <property type="match status" value="1"/>
</dbReference>
<dbReference type="GeneTree" id="ENSGT01150000286992"/>
<evidence type="ECO:0000259" key="5">
    <source>
        <dbReference type="PROSITE" id="PS51720"/>
    </source>
</evidence>
<keyword evidence="2" id="KW-0547">Nucleotide-binding</keyword>
<dbReference type="SUPFAM" id="SSF52540">
    <property type="entry name" value="P-loop containing nucleoside triphosphate hydrolases"/>
    <property type="match status" value="1"/>
</dbReference>
<comment type="similarity">
    <text evidence="1">Belongs to the TRAFAC class TrmE-Era-EngA-EngB-Septin-like GTPase superfamily. AIG1/Toc34/Toc159-like paraseptin GTPase family. IAN subfamily.</text>
</comment>
<dbReference type="Ensembl" id="ENSCCRT00000161100.1">
    <property type="protein sequence ID" value="ENSCCRP00000139680.1"/>
    <property type="gene ID" value="ENSCCRG00000079472.1"/>
</dbReference>
<reference evidence="6" key="1">
    <citation type="submission" date="2025-05" db="UniProtKB">
        <authorList>
            <consortium name="Ensembl"/>
        </authorList>
    </citation>
    <scope>IDENTIFICATION</scope>
</reference>
<dbReference type="InterPro" id="IPR006703">
    <property type="entry name" value="G_AIG1"/>
</dbReference>
<evidence type="ECO:0000256" key="1">
    <source>
        <dbReference type="ARBA" id="ARBA00008535"/>
    </source>
</evidence>
<evidence type="ECO:0000313" key="7">
    <source>
        <dbReference type="Proteomes" id="UP001108240"/>
    </source>
</evidence>
<keyword evidence="3" id="KW-0342">GTP-binding</keyword>
<feature type="domain" description="AIG1-type G" evidence="5">
    <location>
        <begin position="48"/>
        <end position="247"/>
    </location>
</feature>
<name>A0A9J8B5D0_CYPCA</name>
<dbReference type="PROSITE" id="PS51720">
    <property type="entry name" value="G_AIG1"/>
    <property type="match status" value="1"/>
</dbReference>
<feature type="transmembrane region" description="Helical" evidence="4">
    <location>
        <begin position="284"/>
        <end position="309"/>
    </location>
</feature>
<dbReference type="Pfam" id="PF04548">
    <property type="entry name" value="AIG1"/>
    <property type="match status" value="1"/>
</dbReference>
<dbReference type="Ensembl" id="ENSCCRT00000119329.1">
    <property type="protein sequence ID" value="ENSCCRP00000149861.1"/>
    <property type="gene ID" value="ENSCCRG00000079472.1"/>
</dbReference>
<dbReference type="InterPro" id="IPR027417">
    <property type="entry name" value="P-loop_NTPase"/>
</dbReference>
<dbReference type="PANTHER" id="PTHR10903:SF62">
    <property type="entry name" value="GTPASE IMAP FAMILY MEMBER 4-LIKE-RELATED"/>
    <property type="match status" value="1"/>
</dbReference>
<dbReference type="Ensembl" id="ENSCCRT00000119222.1">
    <property type="protein sequence ID" value="ENSCCRP00000130216.1"/>
    <property type="gene ID" value="ENSCCRG00000079472.1"/>
</dbReference>
<proteinExistence type="inferred from homology"/>
<dbReference type="InterPro" id="IPR045058">
    <property type="entry name" value="GIMA/IAN/Toc"/>
</dbReference>
<dbReference type="Ensembl" id="ENSCCRT00000192306.1">
    <property type="protein sequence ID" value="ENSCCRP00000140615.1"/>
    <property type="gene ID" value="ENSCCRG00000079472.1"/>
</dbReference>
<keyword evidence="4" id="KW-0472">Membrane</keyword>
<dbReference type="Ensembl" id="ENSCCRT00000119978.1">
    <property type="protein sequence ID" value="ENSCCRP00000119556.1"/>
    <property type="gene ID" value="ENSCCRG00000079472.1"/>
</dbReference>
<dbReference type="Gene3D" id="3.40.50.300">
    <property type="entry name" value="P-loop containing nucleotide triphosphate hydrolases"/>
    <property type="match status" value="1"/>
</dbReference>